<protein>
    <submittedName>
        <fullName evidence="2">FHA domain-containing protein</fullName>
    </submittedName>
</protein>
<dbReference type="WBParaSite" id="ES5_v2.g13903.t1">
    <property type="protein sequence ID" value="ES5_v2.g13903.t1"/>
    <property type="gene ID" value="ES5_v2.g13903"/>
</dbReference>
<proteinExistence type="predicted"/>
<dbReference type="Proteomes" id="UP000887579">
    <property type="component" value="Unplaced"/>
</dbReference>
<sequence>MLRRYTSLGLQNLQLENATSLLGSSSLCDIVVKGTNVAERHALIEYHPVTRSFWIRDLGKSGEYIFDMPLIQPTPEKSRRVR</sequence>
<organism evidence="1 2">
    <name type="scientific">Panagrolaimus sp. ES5</name>
    <dbReference type="NCBI Taxonomy" id="591445"/>
    <lineage>
        <taxon>Eukaryota</taxon>
        <taxon>Metazoa</taxon>
        <taxon>Ecdysozoa</taxon>
        <taxon>Nematoda</taxon>
        <taxon>Chromadorea</taxon>
        <taxon>Rhabditida</taxon>
        <taxon>Tylenchina</taxon>
        <taxon>Panagrolaimomorpha</taxon>
        <taxon>Panagrolaimoidea</taxon>
        <taxon>Panagrolaimidae</taxon>
        <taxon>Panagrolaimus</taxon>
    </lineage>
</organism>
<evidence type="ECO:0000313" key="1">
    <source>
        <dbReference type="Proteomes" id="UP000887579"/>
    </source>
</evidence>
<reference evidence="2" key="1">
    <citation type="submission" date="2022-11" db="UniProtKB">
        <authorList>
            <consortium name="WormBaseParasite"/>
        </authorList>
    </citation>
    <scope>IDENTIFICATION</scope>
</reference>
<name>A0AC34FAF9_9BILA</name>
<evidence type="ECO:0000313" key="2">
    <source>
        <dbReference type="WBParaSite" id="ES5_v2.g13903.t1"/>
    </source>
</evidence>
<accession>A0AC34FAF9</accession>